<dbReference type="EMBL" id="CP011542">
    <property type="protein sequence ID" value="AKK05476.1"/>
    <property type="molecule type" value="Genomic_DNA"/>
</dbReference>
<evidence type="ECO:0000313" key="2">
    <source>
        <dbReference type="Proteomes" id="UP000035199"/>
    </source>
</evidence>
<dbReference type="Proteomes" id="UP000035199">
    <property type="component" value="Chromosome"/>
</dbReference>
<dbReference type="PATRIC" id="fig|571915.4.peg.1208"/>
<evidence type="ECO:0000313" key="1">
    <source>
        <dbReference type="EMBL" id="AKK05476.1"/>
    </source>
</evidence>
<sequence length="60" mass="6504">MGVHCSSGDGAGSGSLAVLFWFEVRCSFCEDFWHSGIECITFCAPNAARENSPAFVIRDD</sequence>
<dbReference type="AlphaFoldDB" id="A0A0G3GWB4"/>
<accession>A0A0G3GWB4</accession>
<reference evidence="2" key="2">
    <citation type="submission" date="2015-05" db="EMBL/GenBank/DDBJ databases">
        <title>Complete genome sequence of Corynebacterium mustelae DSM 45274, isolated from various tissues of a male ferret with lethal sepsis.</title>
        <authorList>
            <person name="Ruckert C."/>
            <person name="Albersmeier A."/>
            <person name="Winkler A."/>
            <person name="Tauch A."/>
        </authorList>
    </citation>
    <scope>NUCLEOTIDE SEQUENCE [LARGE SCALE GENOMIC DNA]</scope>
    <source>
        <strain evidence="2">DSM 45274</strain>
    </source>
</reference>
<protein>
    <submittedName>
        <fullName evidence="1">Uncharacterized protein</fullName>
    </submittedName>
</protein>
<name>A0A0G3GWB4_9CORY</name>
<reference evidence="1 2" key="1">
    <citation type="journal article" date="2015" name="Genome Announc.">
        <title>Complete Genome Sequence of the Type Strain Corynebacterium mustelae DSM 45274, Isolated from Various Tissues of a Male Ferret with Lethal Sepsis.</title>
        <authorList>
            <person name="Ruckert C."/>
            <person name="Eimer J."/>
            <person name="Winkler A."/>
            <person name="Tauch A."/>
        </authorList>
    </citation>
    <scope>NUCLEOTIDE SEQUENCE [LARGE SCALE GENOMIC DNA]</scope>
    <source>
        <strain evidence="1 2">DSM 45274</strain>
    </source>
</reference>
<organism evidence="1 2">
    <name type="scientific">Corynebacterium mustelae</name>
    <dbReference type="NCBI Taxonomy" id="571915"/>
    <lineage>
        <taxon>Bacteria</taxon>
        <taxon>Bacillati</taxon>
        <taxon>Actinomycetota</taxon>
        <taxon>Actinomycetes</taxon>
        <taxon>Mycobacteriales</taxon>
        <taxon>Corynebacteriaceae</taxon>
        <taxon>Corynebacterium</taxon>
    </lineage>
</organism>
<keyword evidence="2" id="KW-1185">Reference proteome</keyword>
<gene>
    <name evidence="1" type="ORF">CMUST_05700</name>
</gene>
<proteinExistence type="predicted"/>
<dbReference type="KEGG" id="cmv:CMUST_05700"/>